<comment type="caution">
    <text evidence="2">The sequence shown here is derived from an EMBL/GenBank/DDBJ whole genome shotgun (WGS) entry which is preliminary data.</text>
</comment>
<evidence type="ECO:0000313" key="3">
    <source>
        <dbReference type="Proteomes" id="UP000051242"/>
    </source>
</evidence>
<dbReference type="InterPro" id="IPR001077">
    <property type="entry name" value="COMT_C"/>
</dbReference>
<dbReference type="InterPro" id="IPR029063">
    <property type="entry name" value="SAM-dependent_MTases_sf"/>
</dbReference>
<protein>
    <recommendedName>
        <fullName evidence="1">O-methyltransferase C-terminal domain-containing protein</fullName>
    </recommendedName>
</protein>
<evidence type="ECO:0000259" key="1">
    <source>
        <dbReference type="Pfam" id="PF00891"/>
    </source>
</evidence>
<dbReference type="Pfam" id="PF00891">
    <property type="entry name" value="Methyltransf_2"/>
    <property type="match status" value="1"/>
</dbReference>
<dbReference type="CDD" id="cd02440">
    <property type="entry name" value="AdoMet_MTases"/>
    <property type="match status" value="1"/>
</dbReference>
<dbReference type="EMBL" id="LICD01000246">
    <property type="protein sequence ID" value="KRO78961.1"/>
    <property type="molecule type" value="Genomic_DNA"/>
</dbReference>
<dbReference type="SUPFAM" id="SSF53335">
    <property type="entry name" value="S-adenosyl-L-methionine-dependent methyltransferases"/>
    <property type="match status" value="1"/>
</dbReference>
<name>A0A0R2SV92_9GAMM</name>
<dbReference type="Proteomes" id="UP000051242">
    <property type="component" value="Unassembled WGS sequence"/>
</dbReference>
<evidence type="ECO:0000313" key="2">
    <source>
        <dbReference type="EMBL" id="KRO78961.1"/>
    </source>
</evidence>
<feature type="domain" description="O-methyltransferase C-terminal" evidence="1">
    <location>
        <begin position="85"/>
        <end position="167"/>
    </location>
</feature>
<sequence>MAAPTRAIAHVLRDEIRRPAEVIQFMRLPEGARVLDLYAADGYYSYLLAAAAGSGGRVFAQNPIATDNLEDVRQMYSLADALDERIAIAALTTVTHVRSDFAAIPIDSGSLDAILLAQILHDFANSTDAGAIALLQQLGTLLKPDGALIVIDHAGDANQDNERLHRMPIEEAKRIAQAAGFSLESESALLANPRDQRRRPVFDPMLARNTDRFLLRFVLSP</sequence>
<dbReference type="AlphaFoldDB" id="A0A0R2SV92"/>
<organism evidence="2 3">
    <name type="scientific">OM182 bacterium BACL3 MAG-120619-bin3</name>
    <dbReference type="NCBI Taxonomy" id="1655593"/>
    <lineage>
        <taxon>Bacteria</taxon>
        <taxon>Pseudomonadati</taxon>
        <taxon>Pseudomonadota</taxon>
        <taxon>Gammaproteobacteria</taxon>
        <taxon>OMG group</taxon>
        <taxon>OM182 clade</taxon>
    </lineage>
</organism>
<proteinExistence type="predicted"/>
<accession>A0A0R2SV92</accession>
<dbReference type="GO" id="GO:0008171">
    <property type="term" value="F:O-methyltransferase activity"/>
    <property type="evidence" value="ECO:0007669"/>
    <property type="project" value="InterPro"/>
</dbReference>
<dbReference type="Gene3D" id="3.40.50.150">
    <property type="entry name" value="Vaccinia Virus protein VP39"/>
    <property type="match status" value="1"/>
</dbReference>
<reference evidence="2 3" key="1">
    <citation type="submission" date="2015-10" db="EMBL/GenBank/DDBJ databases">
        <title>Metagenome-Assembled Genomes uncover a global brackish microbiome.</title>
        <authorList>
            <person name="Hugerth L.W."/>
            <person name="Larsson J."/>
            <person name="Alneberg J."/>
            <person name="Lindh M.V."/>
            <person name="Legrand C."/>
            <person name="Pinhassi J."/>
            <person name="Andersson A.F."/>
        </authorList>
    </citation>
    <scope>NUCLEOTIDE SEQUENCE [LARGE SCALE GENOMIC DNA]</scope>
    <source>
        <strain evidence="2">BACL22 MAG-120619-bin3</strain>
    </source>
</reference>
<gene>
    <name evidence="2" type="ORF">ABR85_03295</name>
</gene>